<evidence type="ECO:0000313" key="2">
    <source>
        <dbReference type="EnsemblPlants" id="KEH28323"/>
    </source>
</evidence>
<organism evidence="1 3">
    <name type="scientific">Medicago truncatula</name>
    <name type="common">Barrel medic</name>
    <name type="synonym">Medicago tribuloides</name>
    <dbReference type="NCBI Taxonomy" id="3880"/>
    <lineage>
        <taxon>Eukaryota</taxon>
        <taxon>Viridiplantae</taxon>
        <taxon>Streptophyta</taxon>
        <taxon>Embryophyta</taxon>
        <taxon>Tracheophyta</taxon>
        <taxon>Spermatophyta</taxon>
        <taxon>Magnoliopsida</taxon>
        <taxon>eudicotyledons</taxon>
        <taxon>Gunneridae</taxon>
        <taxon>Pentapetalae</taxon>
        <taxon>rosids</taxon>
        <taxon>fabids</taxon>
        <taxon>Fabales</taxon>
        <taxon>Fabaceae</taxon>
        <taxon>Papilionoideae</taxon>
        <taxon>50 kb inversion clade</taxon>
        <taxon>NPAAA clade</taxon>
        <taxon>Hologalegina</taxon>
        <taxon>IRL clade</taxon>
        <taxon>Trifolieae</taxon>
        <taxon>Medicago</taxon>
    </lineage>
</organism>
<protein>
    <submittedName>
        <fullName evidence="1 2">Uncharacterized protein</fullName>
    </submittedName>
</protein>
<evidence type="ECO:0000313" key="1">
    <source>
        <dbReference type="EMBL" id="KEH28323.1"/>
    </source>
</evidence>
<dbReference type="EMBL" id="CM001221">
    <property type="protein sequence ID" value="KEH28323.1"/>
    <property type="molecule type" value="Genomic_DNA"/>
</dbReference>
<gene>
    <name evidence="1" type="ordered locus">MTR_5g085705</name>
</gene>
<dbReference type="Proteomes" id="UP000002051">
    <property type="component" value="Chromosome 5"/>
</dbReference>
<dbReference type="EnsemblPlants" id="KEH28323">
    <property type="protein sequence ID" value="KEH28323"/>
    <property type="gene ID" value="MTR_5g085705"/>
</dbReference>
<dbReference type="HOGENOM" id="CLU_3127371_0_0_1"/>
<dbReference type="AlphaFoldDB" id="A0A072UGS1"/>
<evidence type="ECO:0000313" key="3">
    <source>
        <dbReference type="Proteomes" id="UP000002051"/>
    </source>
</evidence>
<reference evidence="1 3" key="2">
    <citation type="journal article" date="2014" name="BMC Genomics">
        <title>An improved genome release (version Mt4.0) for the model legume Medicago truncatula.</title>
        <authorList>
            <person name="Tang H."/>
            <person name="Krishnakumar V."/>
            <person name="Bidwell S."/>
            <person name="Rosen B."/>
            <person name="Chan A."/>
            <person name="Zhou S."/>
            <person name="Gentzbittel L."/>
            <person name="Childs K.L."/>
            <person name="Yandell M."/>
            <person name="Gundlach H."/>
            <person name="Mayer K.F."/>
            <person name="Schwartz D.C."/>
            <person name="Town C.D."/>
        </authorList>
    </citation>
    <scope>GENOME REANNOTATION</scope>
    <source>
        <strain evidence="1">A17</strain>
        <strain evidence="2 3">cv. Jemalong A17</strain>
    </source>
</reference>
<name>A0A072UGS1_MEDTR</name>
<accession>A0A072UGS1</accession>
<reference evidence="2" key="3">
    <citation type="submission" date="2015-04" db="UniProtKB">
        <authorList>
            <consortium name="EnsemblPlants"/>
        </authorList>
    </citation>
    <scope>IDENTIFICATION</scope>
    <source>
        <strain evidence="2">cv. Jemalong A17</strain>
    </source>
</reference>
<sequence>MWASSSNHFQPLFPSKNFQTTSFCKYEACKRNLLMPMRSFLMQDSELLLP</sequence>
<proteinExistence type="predicted"/>
<keyword evidence="3" id="KW-1185">Reference proteome</keyword>
<reference evidence="1 3" key="1">
    <citation type="journal article" date="2011" name="Nature">
        <title>The Medicago genome provides insight into the evolution of rhizobial symbioses.</title>
        <authorList>
            <person name="Young N.D."/>
            <person name="Debelle F."/>
            <person name="Oldroyd G.E."/>
            <person name="Geurts R."/>
            <person name="Cannon S.B."/>
            <person name="Udvardi M.K."/>
            <person name="Benedito V.A."/>
            <person name="Mayer K.F."/>
            <person name="Gouzy J."/>
            <person name="Schoof H."/>
            <person name="Van de Peer Y."/>
            <person name="Proost S."/>
            <person name="Cook D.R."/>
            <person name="Meyers B.C."/>
            <person name="Spannagl M."/>
            <person name="Cheung F."/>
            <person name="De Mita S."/>
            <person name="Krishnakumar V."/>
            <person name="Gundlach H."/>
            <person name="Zhou S."/>
            <person name="Mudge J."/>
            <person name="Bharti A.K."/>
            <person name="Murray J.D."/>
            <person name="Naoumkina M.A."/>
            <person name="Rosen B."/>
            <person name="Silverstein K.A."/>
            <person name="Tang H."/>
            <person name="Rombauts S."/>
            <person name="Zhao P.X."/>
            <person name="Zhou P."/>
            <person name="Barbe V."/>
            <person name="Bardou P."/>
            <person name="Bechner M."/>
            <person name="Bellec A."/>
            <person name="Berger A."/>
            <person name="Berges H."/>
            <person name="Bidwell S."/>
            <person name="Bisseling T."/>
            <person name="Choisne N."/>
            <person name="Couloux A."/>
            <person name="Denny R."/>
            <person name="Deshpande S."/>
            <person name="Dai X."/>
            <person name="Doyle J.J."/>
            <person name="Dudez A.M."/>
            <person name="Farmer A.D."/>
            <person name="Fouteau S."/>
            <person name="Franken C."/>
            <person name="Gibelin C."/>
            <person name="Gish J."/>
            <person name="Goldstein S."/>
            <person name="Gonzalez A.J."/>
            <person name="Green P.J."/>
            <person name="Hallab A."/>
            <person name="Hartog M."/>
            <person name="Hua A."/>
            <person name="Humphray S.J."/>
            <person name="Jeong D.H."/>
            <person name="Jing Y."/>
            <person name="Jocker A."/>
            <person name="Kenton S.M."/>
            <person name="Kim D.J."/>
            <person name="Klee K."/>
            <person name="Lai H."/>
            <person name="Lang C."/>
            <person name="Lin S."/>
            <person name="Macmil S.L."/>
            <person name="Magdelenat G."/>
            <person name="Matthews L."/>
            <person name="McCorrison J."/>
            <person name="Monaghan E.L."/>
            <person name="Mun J.H."/>
            <person name="Najar F.Z."/>
            <person name="Nicholson C."/>
            <person name="Noirot C."/>
            <person name="O'Bleness M."/>
            <person name="Paule C.R."/>
            <person name="Poulain J."/>
            <person name="Prion F."/>
            <person name="Qin B."/>
            <person name="Qu C."/>
            <person name="Retzel E.F."/>
            <person name="Riddle C."/>
            <person name="Sallet E."/>
            <person name="Samain S."/>
            <person name="Samson N."/>
            <person name="Sanders I."/>
            <person name="Saurat O."/>
            <person name="Scarpelli C."/>
            <person name="Schiex T."/>
            <person name="Segurens B."/>
            <person name="Severin A.J."/>
            <person name="Sherrier D.J."/>
            <person name="Shi R."/>
            <person name="Sims S."/>
            <person name="Singer S.R."/>
            <person name="Sinharoy S."/>
            <person name="Sterck L."/>
            <person name="Viollet A."/>
            <person name="Wang B.B."/>
            <person name="Wang K."/>
            <person name="Wang M."/>
            <person name="Wang X."/>
            <person name="Warfsmann J."/>
            <person name="Weissenbach J."/>
            <person name="White D.D."/>
            <person name="White J.D."/>
            <person name="Wiley G.B."/>
            <person name="Wincker P."/>
            <person name="Xing Y."/>
            <person name="Yang L."/>
            <person name="Yao Z."/>
            <person name="Ying F."/>
            <person name="Zhai J."/>
            <person name="Zhou L."/>
            <person name="Zuber A."/>
            <person name="Denarie J."/>
            <person name="Dixon R.A."/>
            <person name="May G.D."/>
            <person name="Schwartz D.C."/>
            <person name="Rogers J."/>
            <person name="Quetier F."/>
            <person name="Town C.D."/>
            <person name="Roe B.A."/>
        </authorList>
    </citation>
    <scope>NUCLEOTIDE SEQUENCE [LARGE SCALE GENOMIC DNA]</scope>
    <source>
        <strain evidence="1">A17</strain>
        <strain evidence="2 3">cv. Jemalong A17</strain>
    </source>
</reference>